<dbReference type="InterPro" id="IPR025665">
    <property type="entry name" value="Beta-barrel_OMP_2"/>
</dbReference>
<evidence type="ECO:0000259" key="2">
    <source>
        <dbReference type="Pfam" id="PF13568"/>
    </source>
</evidence>
<dbReference type="PROSITE" id="PS51257">
    <property type="entry name" value="PROKAR_LIPOPROTEIN"/>
    <property type="match status" value="1"/>
</dbReference>
<gene>
    <name evidence="3" type="ORF">SAMN04487995_3177</name>
</gene>
<dbReference type="Pfam" id="PF13568">
    <property type="entry name" value="OMP_b-brl_2"/>
    <property type="match status" value="1"/>
</dbReference>
<dbReference type="Proteomes" id="UP000199532">
    <property type="component" value="Unassembled WGS sequence"/>
</dbReference>
<feature type="chain" id="PRO_5011570690" evidence="1">
    <location>
        <begin position="26"/>
        <end position="236"/>
    </location>
</feature>
<accession>A0A1H6VX25</accession>
<protein>
    <submittedName>
        <fullName evidence="3">Outer membrane protein beta-barrel domain-containing protein</fullName>
    </submittedName>
</protein>
<sequence length="236" mass="25462">MIVKKSVRQFLLLSLFTLACSASWAQVSLGVRGGANFATFAVSGDDQDFPFKPKAGLNFALLFNLPISGSTSIQIEPGFSQRGARISEKSEQLINSQQVKIDINGKLLVNYIEMPILFQYRPQLGKLQGLLSIGPEVRLMTGNIRAKSRSKVYVDGELVSDTSEDESYGSSDDTNKFDFGLVGGAGVAYPLGTIKVFAEGRYHFGLRNLASEGGDDSKVHNRGASAHIGILVPIGK</sequence>
<dbReference type="OrthoDB" id="947434at2"/>
<dbReference type="STRING" id="408657.SAMN04487995_3177"/>
<keyword evidence="4" id="KW-1185">Reference proteome</keyword>
<dbReference type="AlphaFoldDB" id="A0A1H6VX25"/>
<evidence type="ECO:0000313" key="3">
    <source>
        <dbReference type="EMBL" id="SEJ09238.1"/>
    </source>
</evidence>
<dbReference type="EMBL" id="FNXY01000005">
    <property type="protein sequence ID" value="SEJ09238.1"/>
    <property type="molecule type" value="Genomic_DNA"/>
</dbReference>
<feature type="signal peptide" evidence="1">
    <location>
        <begin position="1"/>
        <end position="25"/>
    </location>
</feature>
<organism evidence="3 4">
    <name type="scientific">Dyadobacter koreensis</name>
    <dbReference type="NCBI Taxonomy" id="408657"/>
    <lineage>
        <taxon>Bacteria</taxon>
        <taxon>Pseudomonadati</taxon>
        <taxon>Bacteroidota</taxon>
        <taxon>Cytophagia</taxon>
        <taxon>Cytophagales</taxon>
        <taxon>Spirosomataceae</taxon>
        <taxon>Dyadobacter</taxon>
    </lineage>
</organism>
<evidence type="ECO:0000313" key="4">
    <source>
        <dbReference type="Proteomes" id="UP000199532"/>
    </source>
</evidence>
<name>A0A1H6VX25_9BACT</name>
<reference evidence="3 4" key="1">
    <citation type="submission" date="2016-10" db="EMBL/GenBank/DDBJ databases">
        <authorList>
            <person name="de Groot N.N."/>
        </authorList>
    </citation>
    <scope>NUCLEOTIDE SEQUENCE [LARGE SCALE GENOMIC DNA]</scope>
    <source>
        <strain evidence="3 4">DSM 19938</strain>
    </source>
</reference>
<keyword evidence="1" id="KW-0732">Signal</keyword>
<feature type="domain" description="Outer membrane protein beta-barrel" evidence="2">
    <location>
        <begin position="25"/>
        <end position="209"/>
    </location>
</feature>
<proteinExistence type="predicted"/>
<evidence type="ECO:0000256" key="1">
    <source>
        <dbReference type="SAM" id="SignalP"/>
    </source>
</evidence>